<dbReference type="SUPFAM" id="SSF50969">
    <property type="entry name" value="YVTN repeat-like/Quinoprotein amine dehydrogenase"/>
    <property type="match status" value="1"/>
</dbReference>
<reference evidence="1" key="1">
    <citation type="submission" date="2020-04" db="EMBL/GenBank/DDBJ databases">
        <title>Draft genome resource of the tomato pathogen Pseudocercospora fuligena.</title>
        <authorList>
            <person name="Zaccaron A."/>
        </authorList>
    </citation>
    <scope>NUCLEOTIDE SEQUENCE</scope>
    <source>
        <strain evidence="1">PF001</strain>
    </source>
</reference>
<protein>
    <recommendedName>
        <fullName evidence="3">ASST-domain-containing protein</fullName>
    </recommendedName>
</protein>
<organism evidence="1 2">
    <name type="scientific">Pseudocercospora fuligena</name>
    <dbReference type="NCBI Taxonomy" id="685502"/>
    <lineage>
        <taxon>Eukaryota</taxon>
        <taxon>Fungi</taxon>
        <taxon>Dikarya</taxon>
        <taxon>Ascomycota</taxon>
        <taxon>Pezizomycotina</taxon>
        <taxon>Dothideomycetes</taxon>
        <taxon>Dothideomycetidae</taxon>
        <taxon>Mycosphaerellales</taxon>
        <taxon>Mycosphaerellaceae</taxon>
        <taxon>Pseudocercospora</taxon>
    </lineage>
</organism>
<dbReference type="InterPro" id="IPR039535">
    <property type="entry name" value="ASST-like"/>
</dbReference>
<dbReference type="Pfam" id="PF14269">
    <property type="entry name" value="Arylsulfotran_2"/>
    <property type="match status" value="1"/>
</dbReference>
<dbReference type="PANTHER" id="PTHR35340:SF5">
    <property type="entry name" value="ASST-DOMAIN-CONTAINING PROTEIN"/>
    <property type="match status" value="1"/>
</dbReference>
<evidence type="ECO:0008006" key="3">
    <source>
        <dbReference type="Google" id="ProtNLM"/>
    </source>
</evidence>
<dbReference type="InterPro" id="IPR053143">
    <property type="entry name" value="Arylsulfate_ST"/>
</dbReference>
<dbReference type="PANTHER" id="PTHR35340">
    <property type="entry name" value="PQQ ENZYME REPEAT PROTEIN-RELATED"/>
    <property type="match status" value="1"/>
</dbReference>
<evidence type="ECO:0000313" key="1">
    <source>
        <dbReference type="EMBL" id="KAF7198660.1"/>
    </source>
</evidence>
<accession>A0A8H6RVJ1</accession>
<evidence type="ECO:0000313" key="2">
    <source>
        <dbReference type="Proteomes" id="UP000660729"/>
    </source>
</evidence>
<dbReference type="InterPro" id="IPR011044">
    <property type="entry name" value="Quino_amine_DH_bsu"/>
</dbReference>
<dbReference type="AlphaFoldDB" id="A0A8H6RVJ1"/>
<dbReference type="Proteomes" id="UP000660729">
    <property type="component" value="Unassembled WGS sequence"/>
</dbReference>
<dbReference type="EMBL" id="JABCIY010000001">
    <property type="protein sequence ID" value="KAF7198660.1"/>
    <property type="molecule type" value="Genomic_DNA"/>
</dbReference>
<gene>
    <name evidence="1" type="ORF">HII31_00399</name>
</gene>
<sequence length="567" mass="63614">MPAIAENTIVPYQSFISRPDILAPVLNVRTYDPESVSSGYIFLSTWSSEESSEVQNAPYIFTNDGELIFSGYNPSIPTTKYFNFQAHEFSNGSSVLSVFCGTSDRGRGKGHIALFDEKYRLIRTIDAPDGGALDFHEFRLLDDGRTAIVVALRPIQADLSSFGITEGLGWLLDSVFWVIDLEKDEVKFEWRASEHVDVEESVLKPSVKRMAGMSYKYAYDFFHINSIDRNANGDFLISARHTDMIYRIDGKNGSIIWRLGGKNSSFKLLDFSFSAQHDARISKESDDEKVIITLFDNAYNGILQTSNSSSAIVIEIDTNRNEATLLKQFFPTFQGLAQNQGSVQNLPNGHTLVSWGLIAEFSEFDQNGSRLLDVAFADETTRAYRVQKFDWIGRPDEKEIAVYLYARTNSSSTYFWMSWNGATEVREWRVLREDGLVLGMVEWEGFETCFEVETFVGAGYVEAVGGDGKTLGRSKVVKTFVPPESMADVCGDSHCMMQVLPSKTTDVKPSAKPRKHNVLMRCSAAWEMSWLSMVSGILVGYLVSRVKWSTTISTRALTALLNRFRAG</sequence>
<proteinExistence type="predicted"/>
<comment type="caution">
    <text evidence="1">The sequence shown here is derived from an EMBL/GenBank/DDBJ whole genome shotgun (WGS) entry which is preliminary data.</text>
</comment>
<keyword evidence="2" id="KW-1185">Reference proteome</keyword>
<dbReference type="OrthoDB" id="5427350at2759"/>
<name>A0A8H6RVJ1_9PEZI</name>